<accession>A0A090NKS6</accession>
<protein>
    <submittedName>
        <fullName evidence="1">Uncharacterized protein</fullName>
    </submittedName>
</protein>
<proteinExistence type="predicted"/>
<name>A0A090NKS6_SHIDY</name>
<evidence type="ECO:0000313" key="1">
    <source>
        <dbReference type="EMBL" id="ESU80879.1"/>
    </source>
</evidence>
<dbReference type="AlphaFoldDB" id="A0A090NKS6"/>
<dbReference type="EMBL" id="AXUT01000083">
    <property type="protein sequence ID" value="ESU80879.1"/>
    <property type="molecule type" value="Genomic_DNA"/>
</dbReference>
<evidence type="ECO:0000313" key="2">
    <source>
        <dbReference type="Proteomes" id="UP000017944"/>
    </source>
</evidence>
<dbReference type="PATRIC" id="fig|1401327.3.peg.1060"/>
<organism evidence="1 2">
    <name type="scientific">Shigella dysenteriae WRSd3</name>
    <dbReference type="NCBI Taxonomy" id="1401327"/>
    <lineage>
        <taxon>Bacteria</taxon>
        <taxon>Pseudomonadati</taxon>
        <taxon>Pseudomonadota</taxon>
        <taxon>Gammaproteobacteria</taxon>
        <taxon>Enterobacterales</taxon>
        <taxon>Enterobacteriaceae</taxon>
        <taxon>Shigella</taxon>
    </lineage>
</organism>
<dbReference type="Proteomes" id="UP000017944">
    <property type="component" value="Unassembled WGS sequence"/>
</dbReference>
<comment type="caution">
    <text evidence="1">The sequence shown here is derived from an EMBL/GenBank/DDBJ whole genome shotgun (WGS) entry which is preliminary data.</text>
</comment>
<gene>
    <name evidence="1" type="ORF">WRSd3_01149</name>
</gene>
<sequence>MRAQFLVNATPHFGIQSPSVQQHKMNIPLTFGLPPDVIHPLLFSFDLQG</sequence>
<reference evidence="1 2" key="1">
    <citation type="submission" date="2013-10" db="EMBL/GenBank/DDBJ databases">
        <title>Draft genomes and the virulence plasmids of Sd1617 vaccine constructs: WRSd3 and WRSd5.</title>
        <authorList>
            <person name="Aksomboon Vongsawan A."/>
            <person name="Venkatesan M.M."/>
            <person name="Vaisvil B."/>
            <person name="Emel G."/>
            <person name="Kepatral V."/>
            <person name="Sethabutr O."/>
            <person name="Serichantalergs O."/>
            <person name="Mason C."/>
        </authorList>
    </citation>
    <scope>NUCLEOTIDE SEQUENCE [LARGE SCALE GENOMIC DNA]</scope>
    <source>
        <strain evidence="1 2">WRSd3</strain>
    </source>
</reference>